<gene>
    <name evidence="2" type="ORF">NC99_14680</name>
</gene>
<comment type="caution">
    <text evidence="2">The sequence shown here is derived from an EMBL/GenBank/DDBJ whole genome shotgun (WGS) entry which is preliminary data.</text>
</comment>
<sequence length="353" mass="40223">MRLIVFLIIFVPGFLLAQDQKTIVKEVDNIIFKKDSFWRGADGAATVQLGSGKVLWLFSDTFIDQDGTGRRSNSKGMIRNSIAIQDSISLNSGLTYYYKGTKQEPDDFFKIPGENWFWTGHGAVINDKLVIFLMEEMATSSGMGFESVGWYVAVIDNPVEAPDEWKINYYKGPNTFGVIVGSSAVLQDERFVYAFGTKEPATHETYLFRIGKDELISGDLSAMEWWVEGSWTSKVFEEPKSSSLFFGQTEFSVHYEPNLRKFIQIQTYGFGKASIGYRLADQLYGPWSEPAIVYTPALKEDDDYVYTANAHPEYDSDGLIVTYNINNFDFTKLLHSEEIYFPKIIRINFESRQ</sequence>
<evidence type="ECO:0000259" key="1">
    <source>
        <dbReference type="Pfam" id="PF13810"/>
    </source>
</evidence>
<dbReference type="EMBL" id="LGIA01000076">
    <property type="protein sequence ID" value="KOH45730.1"/>
    <property type="molecule type" value="Genomic_DNA"/>
</dbReference>
<dbReference type="STRING" id="1409788.NC99_14680"/>
<dbReference type="InterPro" id="IPR025442">
    <property type="entry name" value="DUF4185"/>
</dbReference>
<accession>A0A0L8VB85</accession>
<dbReference type="Proteomes" id="UP000036958">
    <property type="component" value="Unassembled WGS sequence"/>
</dbReference>
<keyword evidence="3" id="KW-1185">Reference proteome</keyword>
<protein>
    <recommendedName>
        <fullName evidence="1">DUF4185 domain-containing protein</fullName>
    </recommendedName>
</protein>
<dbReference type="Pfam" id="PF13810">
    <property type="entry name" value="DUF4185"/>
    <property type="match status" value="1"/>
</dbReference>
<organism evidence="2 3">
    <name type="scientific">Sunxiuqinia dokdonensis</name>
    <dbReference type="NCBI Taxonomy" id="1409788"/>
    <lineage>
        <taxon>Bacteria</taxon>
        <taxon>Pseudomonadati</taxon>
        <taxon>Bacteroidota</taxon>
        <taxon>Bacteroidia</taxon>
        <taxon>Marinilabiliales</taxon>
        <taxon>Prolixibacteraceae</taxon>
        <taxon>Sunxiuqinia</taxon>
    </lineage>
</organism>
<proteinExistence type="predicted"/>
<feature type="domain" description="DUF4185" evidence="1">
    <location>
        <begin position="182"/>
        <end position="318"/>
    </location>
</feature>
<name>A0A0L8VB85_9BACT</name>
<evidence type="ECO:0000313" key="3">
    <source>
        <dbReference type="Proteomes" id="UP000036958"/>
    </source>
</evidence>
<reference evidence="3" key="1">
    <citation type="submission" date="2015-07" db="EMBL/GenBank/DDBJ databases">
        <title>Genome sequencing of Sunxiuqinia dokdonensis strain SK.</title>
        <authorList>
            <person name="Ahn S."/>
            <person name="Kim B.-C."/>
        </authorList>
    </citation>
    <scope>NUCLEOTIDE SEQUENCE [LARGE SCALE GENOMIC DNA]</scope>
    <source>
        <strain evidence="3">SK</strain>
    </source>
</reference>
<dbReference type="RefSeq" id="WP_162231167.1">
    <property type="nucleotide sequence ID" value="NZ_LGIA01000076.1"/>
</dbReference>
<dbReference type="AlphaFoldDB" id="A0A0L8VB85"/>
<dbReference type="PATRIC" id="fig|1409788.3.peg.1500"/>
<evidence type="ECO:0000313" key="2">
    <source>
        <dbReference type="EMBL" id="KOH45730.1"/>
    </source>
</evidence>